<evidence type="ECO:0000313" key="8">
    <source>
        <dbReference type="EMBL" id="MEI4273528.1"/>
    </source>
</evidence>
<dbReference type="EC" id="3.1.-.-" evidence="6"/>
<evidence type="ECO:0000256" key="3">
    <source>
        <dbReference type="ARBA" id="ARBA00022723"/>
    </source>
</evidence>
<name>A0ABU8E099_9ACTN</name>
<dbReference type="Pfam" id="PF01850">
    <property type="entry name" value="PIN"/>
    <property type="match status" value="1"/>
</dbReference>
<dbReference type="InterPro" id="IPR029060">
    <property type="entry name" value="PIN-like_dom_sf"/>
</dbReference>
<organism evidence="8 9">
    <name type="scientific">Klenkia sesuvii</name>
    <dbReference type="NCBI Taxonomy" id="3103137"/>
    <lineage>
        <taxon>Bacteria</taxon>
        <taxon>Bacillati</taxon>
        <taxon>Actinomycetota</taxon>
        <taxon>Actinomycetes</taxon>
        <taxon>Geodermatophilales</taxon>
        <taxon>Geodermatophilaceae</taxon>
        <taxon>Klenkia</taxon>
    </lineage>
</organism>
<dbReference type="HAMAP" id="MF_00265">
    <property type="entry name" value="VapC_Nob1"/>
    <property type="match status" value="1"/>
</dbReference>
<evidence type="ECO:0000256" key="1">
    <source>
        <dbReference type="ARBA" id="ARBA00022649"/>
    </source>
</evidence>
<comment type="function">
    <text evidence="6">Toxic component of a toxin-antitoxin (TA) system. An RNase.</text>
</comment>
<evidence type="ECO:0000256" key="4">
    <source>
        <dbReference type="ARBA" id="ARBA00022801"/>
    </source>
</evidence>
<dbReference type="Gene3D" id="3.40.50.1010">
    <property type="entry name" value="5'-nuclease"/>
    <property type="match status" value="1"/>
</dbReference>
<comment type="caution">
    <text evidence="8">The sequence shown here is derived from an EMBL/GenBank/DDBJ whole genome shotgun (WGS) entry which is preliminary data.</text>
</comment>
<gene>
    <name evidence="6" type="primary">vapC</name>
    <name evidence="8" type="ORF">TEK04_17540</name>
</gene>
<comment type="cofactor">
    <cofactor evidence="6">
        <name>Mg(2+)</name>
        <dbReference type="ChEBI" id="CHEBI:18420"/>
    </cofactor>
</comment>
<evidence type="ECO:0000256" key="6">
    <source>
        <dbReference type="HAMAP-Rule" id="MF_00265"/>
    </source>
</evidence>
<dbReference type="InterPro" id="IPR022907">
    <property type="entry name" value="VapC_family"/>
</dbReference>
<dbReference type="CDD" id="cd09873">
    <property type="entry name" value="PIN_Pae0151-like"/>
    <property type="match status" value="1"/>
</dbReference>
<feature type="binding site" evidence="6">
    <location>
        <position position="6"/>
    </location>
    <ligand>
        <name>Mg(2+)</name>
        <dbReference type="ChEBI" id="CHEBI:18420"/>
    </ligand>
</feature>
<keyword evidence="5 6" id="KW-0460">Magnesium</keyword>
<feature type="domain" description="PIN" evidence="7">
    <location>
        <begin position="4"/>
        <end position="123"/>
    </location>
</feature>
<dbReference type="PANTHER" id="PTHR35901">
    <property type="entry name" value="RIBONUCLEASE VAPC3"/>
    <property type="match status" value="1"/>
</dbReference>
<reference evidence="8 9" key="1">
    <citation type="submission" date="2024-03" db="EMBL/GenBank/DDBJ databases">
        <title>Draft genome sequence of Klenkia sp. LSe6-5.</title>
        <authorList>
            <person name="Duangmal K."/>
            <person name="Chantavorakit T."/>
        </authorList>
    </citation>
    <scope>NUCLEOTIDE SEQUENCE [LARGE SCALE GENOMIC DNA]</scope>
    <source>
        <strain evidence="8 9">LSe6-5</strain>
    </source>
</reference>
<feature type="binding site" evidence="6">
    <location>
        <position position="102"/>
    </location>
    <ligand>
        <name>Mg(2+)</name>
        <dbReference type="ChEBI" id="CHEBI:18420"/>
    </ligand>
</feature>
<evidence type="ECO:0000313" key="9">
    <source>
        <dbReference type="Proteomes" id="UP001361570"/>
    </source>
</evidence>
<protein>
    <recommendedName>
        <fullName evidence="6">Ribonuclease VapC</fullName>
        <shortName evidence="6">RNase VapC</shortName>
        <ecNumber evidence="6">3.1.-.-</ecNumber>
    </recommendedName>
    <alternativeName>
        <fullName evidence="6">Toxin VapC</fullName>
    </alternativeName>
</protein>
<accession>A0ABU8E099</accession>
<dbReference type="Proteomes" id="UP001361570">
    <property type="component" value="Unassembled WGS sequence"/>
</dbReference>
<keyword evidence="6" id="KW-0800">Toxin</keyword>
<dbReference type="InterPro" id="IPR051619">
    <property type="entry name" value="TypeII_TA_RNase_PINc/VapC"/>
</dbReference>
<keyword evidence="4 6" id="KW-0378">Hydrolase</keyword>
<dbReference type="PANTHER" id="PTHR35901:SF1">
    <property type="entry name" value="EXONUCLEASE VAPC9"/>
    <property type="match status" value="1"/>
</dbReference>
<dbReference type="SUPFAM" id="SSF88723">
    <property type="entry name" value="PIN domain-like"/>
    <property type="match status" value="1"/>
</dbReference>
<keyword evidence="1 6" id="KW-1277">Toxin-antitoxin system</keyword>
<proteinExistence type="inferred from homology"/>
<evidence type="ECO:0000256" key="5">
    <source>
        <dbReference type="ARBA" id="ARBA00022842"/>
    </source>
</evidence>
<dbReference type="EMBL" id="JBAPLU010000022">
    <property type="protein sequence ID" value="MEI4273528.1"/>
    <property type="molecule type" value="Genomic_DNA"/>
</dbReference>
<evidence type="ECO:0000256" key="2">
    <source>
        <dbReference type="ARBA" id="ARBA00022722"/>
    </source>
</evidence>
<dbReference type="InterPro" id="IPR044153">
    <property type="entry name" value="PIN_Pae0151-like"/>
</dbReference>
<evidence type="ECO:0000259" key="7">
    <source>
        <dbReference type="Pfam" id="PF01850"/>
    </source>
</evidence>
<comment type="similarity">
    <text evidence="6">Belongs to the PINc/VapC protein family.</text>
</comment>
<keyword evidence="3 6" id="KW-0479">Metal-binding</keyword>
<keyword evidence="2 6" id="KW-0540">Nuclease</keyword>
<dbReference type="InterPro" id="IPR002716">
    <property type="entry name" value="PIN_dom"/>
</dbReference>
<keyword evidence="9" id="KW-1185">Reference proteome</keyword>
<sequence>MTLLVDTSVVLKWFHDEGESEVEAARALLADHRAGRRQVLLLDLVAYELGNVLLRPLRRPATVVADQLDLLHRLCGPFAHPAPSWHTAAAALGEQHRLTFYDASWAGAAQALDVPLVSADRALLAAGLAISATEAAAG</sequence>
<dbReference type="RefSeq" id="WP_336405646.1">
    <property type="nucleotide sequence ID" value="NZ_JBAPLU010000022.1"/>
</dbReference>